<dbReference type="AlphaFoldDB" id="A0A103XFA6"/>
<dbReference type="Pfam" id="PF05553">
    <property type="entry name" value="DUF761"/>
    <property type="match status" value="1"/>
</dbReference>
<keyword evidence="2" id="KW-0472">Membrane</keyword>
<name>A0A103XFA6_CYNCS</name>
<dbReference type="InterPro" id="IPR008480">
    <property type="entry name" value="DUF761_pln"/>
</dbReference>
<dbReference type="STRING" id="59895.A0A103XFA6"/>
<comment type="caution">
    <text evidence="4">The sequence shown here is derived from an EMBL/GenBank/DDBJ whole genome shotgun (WGS) entry which is preliminary data.</text>
</comment>
<feature type="domain" description="DUF4408" evidence="3">
    <location>
        <begin position="42"/>
        <end position="74"/>
    </location>
</feature>
<sequence length="384" mass="43682">MGSSSSSLSQRILLISAGVVLVAMAMTFCFPAMLNLAVYHIPAIWSVILSWLRPPYLYIIINGIIITIAASSRFHHLHNHYHIENQSQPLVDETNTVLPLDLPSESPPMVILPSFDVVENPPVVYESEHTETEENPTVYESEPPLTDVKTVAVNGTDFVADFVTDESEDKFIISRSEWNPPHRMIKPPPPERKIKSEFISPAREKMLVSSRFSHQRKSAKFNPEGTTSYSTGVRSLRVAKSRKHETLENTWKTITDGRHIPLNRHLRKSDVFENNHHHHHHTPSLDGYSGEHGPAFAAADNNVMNKAETFNDRTAYDNENHQRILSSKNSMTSSGGKLRKEGSLSHDELNRRVEAFIKKFNDEMRLQRQESLQRYMDMINRGAQ</sequence>
<evidence type="ECO:0000313" key="5">
    <source>
        <dbReference type="Proteomes" id="UP000243975"/>
    </source>
</evidence>
<gene>
    <name evidence="4" type="ORF">Ccrd_008427</name>
</gene>
<dbReference type="PANTHER" id="PTHR33098">
    <property type="entry name" value="COTTON FIBER (DUF761)"/>
    <property type="match status" value="1"/>
</dbReference>
<dbReference type="InterPro" id="IPR025520">
    <property type="entry name" value="DUF4408"/>
</dbReference>
<dbReference type="PANTHER" id="PTHR33098:SF75">
    <property type="entry name" value="DUF4408 DOMAIN PROTEIN"/>
    <property type="match status" value="1"/>
</dbReference>
<organism evidence="4 5">
    <name type="scientific">Cynara cardunculus var. scolymus</name>
    <name type="common">Globe artichoke</name>
    <name type="synonym">Cynara scolymus</name>
    <dbReference type="NCBI Taxonomy" id="59895"/>
    <lineage>
        <taxon>Eukaryota</taxon>
        <taxon>Viridiplantae</taxon>
        <taxon>Streptophyta</taxon>
        <taxon>Embryophyta</taxon>
        <taxon>Tracheophyta</taxon>
        <taxon>Spermatophyta</taxon>
        <taxon>Magnoliopsida</taxon>
        <taxon>eudicotyledons</taxon>
        <taxon>Gunneridae</taxon>
        <taxon>Pentapetalae</taxon>
        <taxon>asterids</taxon>
        <taxon>campanulids</taxon>
        <taxon>Asterales</taxon>
        <taxon>Asteraceae</taxon>
        <taxon>Carduoideae</taxon>
        <taxon>Cardueae</taxon>
        <taxon>Carduinae</taxon>
        <taxon>Cynara</taxon>
    </lineage>
</organism>
<keyword evidence="5" id="KW-1185">Reference proteome</keyword>
<dbReference type="OMA" id="HYHIENQ"/>
<keyword evidence="2" id="KW-1133">Transmembrane helix</keyword>
<evidence type="ECO:0000256" key="2">
    <source>
        <dbReference type="SAM" id="Phobius"/>
    </source>
</evidence>
<feature type="transmembrane region" description="Helical" evidence="2">
    <location>
        <begin position="12"/>
        <end position="36"/>
    </location>
</feature>
<dbReference type="Proteomes" id="UP000243975">
    <property type="component" value="Unassembled WGS sequence"/>
</dbReference>
<keyword evidence="2" id="KW-0812">Transmembrane</keyword>
<feature type="region of interest" description="Disordered" evidence="1">
    <location>
        <begin position="322"/>
        <end position="345"/>
    </location>
</feature>
<accession>A0A103XFA6</accession>
<evidence type="ECO:0000256" key="1">
    <source>
        <dbReference type="SAM" id="MobiDB-lite"/>
    </source>
</evidence>
<protein>
    <recommendedName>
        <fullName evidence="3">DUF4408 domain-containing protein</fullName>
    </recommendedName>
</protein>
<feature type="compositionally biased region" description="Polar residues" evidence="1">
    <location>
        <begin position="323"/>
        <end position="335"/>
    </location>
</feature>
<dbReference type="Pfam" id="PF14364">
    <property type="entry name" value="DUF4408"/>
    <property type="match status" value="1"/>
</dbReference>
<reference evidence="4 5" key="1">
    <citation type="journal article" date="2016" name="Sci. Rep.">
        <title>The genome sequence of the outbreeding globe artichoke constructed de novo incorporating a phase-aware low-pass sequencing strategy of F1 progeny.</title>
        <authorList>
            <person name="Scaglione D."/>
            <person name="Reyes-Chin-Wo S."/>
            <person name="Acquadro A."/>
            <person name="Froenicke L."/>
            <person name="Portis E."/>
            <person name="Beitel C."/>
            <person name="Tirone M."/>
            <person name="Mauro R."/>
            <person name="Lo Monaco A."/>
            <person name="Mauromicale G."/>
            <person name="Faccioli P."/>
            <person name="Cattivelli L."/>
            <person name="Rieseberg L."/>
            <person name="Michelmore R."/>
            <person name="Lanteri S."/>
        </authorList>
    </citation>
    <scope>NUCLEOTIDE SEQUENCE [LARGE SCALE GENOMIC DNA]</scope>
    <source>
        <strain evidence="4">2C</strain>
    </source>
</reference>
<proteinExistence type="predicted"/>
<dbReference type="Gramene" id="KVH89609">
    <property type="protein sequence ID" value="KVH89609"/>
    <property type="gene ID" value="Ccrd_008427"/>
</dbReference>
<evidence type="ECO:0000259" key="3">
    <source>
        <dbReference type="Pfam" id="PF14364"/>
    </source>
</evidence>
<evidence type="ECO:0000313" key="4">
    <source>
        <dbReference type="EMBL" id="KVH89609.1"/>
    </source>
</evidence>
<dbReference type="EMBL" id="LEKV01005196">
    <property type="protein sequence ID" value="KVH89609.1"/>
    <property type="molecule type" value="Genomic_DNA"/>
</dbReference>